<name>A0AAU8CIF3_9HYPH</name>
<evidence type="ECO:0000313" key="1">
    <source>
        <dbReference type="EMBL" id="XCG46643.1"/>
    </source>
</evidence>
<sequence>MNTERQSNVIAAVFHNGYNASKRYHYFCKYPVRVGDHVIVDSPYSGYACVKVVDVLPNGSIKATKPVIQVVDDGDYRADIERQKRIAQIKAKLKARQAEIAELEFFRHLAKIDKESSALVAELEQLAA</sequence>
<dbReference type="AlphaFoldDB" id="A0AAU8CIF3"/>
<gene>
    <name evidence="1" type="ORF">ABVK50_15090</name>
</gene>
<protein>
    <submittedName>
        <fullName evidence="1">Uncharacterized protein</fullName>
    </submittedName>
</protein>
<dbReference type="RefSeq" id="WP_353640789.1">
    <property type="nucleotide sequence ID" value="NZ_CP159253.1"/>
</dbReference>
<organism evidence="1">
    <name type="scientific">Mesorhizobium sp. WSM2240</name>
    <dbReference type="NCBI Taxonomy" id="3228851"/>
    <lineage>
        <taxon>Bacteria</taxon>
        <taxon>Pseudomonadati</taxon>
        <taxon>Pseudomonadota</taxon>
        <taxon>Alphaproteobacteria</taxon>
        <taxon>Hyphomicrobiales</taxon>
        <taxon>Phyllobacteriaceae</taxon>
        <taxon>Mesorhizobium</taxon>
    </lineage>
</organism>
<dbReference type="EMBL" id="CP159253">
    <property type="protein sequence ID" value="XCG46643.1"/>
    <property type="molecule type" value="Genomic_DNA"/>
</dbReference>
<reference evidence="1" key="1">
    <citation type="submission" date="2024-06" db="EMBL/GenBank/DDBJ databases">
        <title>Mesorhizobium karijinii sp. nov., a symbiont of the iconic Swainsona formosa from arid Australia.</title>
        <authorList>
            <person name="Hill Y.J."/>
            <person name="Watkin E.L.J."/>
            <person name="O'Hara G.W."/>
            <person name="Terpolilli J."/>
            <person name="Tye M.L."/>
            <person name="Kohlmeier M.G."/>
        </authorList>
    </citation>
    <scope>NUCLEOTIDE SEQUENCE</scope>
    <source>
        <strain evidence="1">WSM2240</strain>
    </source>
</reference>
<accession>A0AAU8CIF3</accession>
<proteinExistence type="predicted"/>